<keyword evidence="4" id="KW-1185">Reference proteome</keyword>
<dbReference type="Proteomes" id="UP000286287">
    <property type="component" value="Unassembled WGS sequence"/>
</dbReference>
<feature type="region of interest" description="Disordered" evidence="1">
    <location>
        <begin position="120"/>
        <end position="149"/>
    </location>
</feature>
<dbReference type="Gene3D" id="1.10.260.40">
    <property type="entry name" value="lambda repressor-like DNA-binding domains"/>
    <property type="match status" value="1"/>
</dbReference>
<gene>
    <name evidence="3" type="ORF">D3875_15535</name>
</gene>
<feature type="compositionally biased region" description="Basic and acidic residues" evidence="1">
    <location>
        <begin position="120"/>
        <end position="131"/>
    </location>
</feature>
<feature type="domain" description="HTH cro/C1-type" evidence="2">
    <location>
        <begin position="8"/>
        <end position="54"/>
    </location>
</feature>
<dbReference type="InterPro" id="IPR001387">
    <property type="entry name" value="Cro/C1-type_HTH"/>
</dbReference>
<dbReference type="CDD" id="cd00093">
    <property type="entry name" value="HTH_XRE"/>
    <property type="match status" value="1"/>
</dbReference>
<dbReference type="RefSeq" id="WP_119765179.1">
    <property type="nucleotide sequence ID" value="NZ_QYUJ01000014.1"/>
</dbReference>
<protein>
    <submittedName>
        <fullName evidence="3">XRE family transcriptional regulator</fullName>
    </submittedName>
</protein>
<dbReference type="GO" id="GO:0003677">
    <property type="term" value="F:DNA binding"/>
    <property type="evidence" value="ECO:0007669"/>
    <property type="project" value="InterPro"/>
</dbReference>
<organism evidence="3 4">
    <name type="scientific">Deinococcus cavernae</name>
    <dbReference type="NCBI Taxonomy" id="2320857"/>
    <lineage>
        <taxon>Bacteria</taxon>
        <taxon>Thermotogati</taxon>
        <taxon>Deinococcota</taxon>
        <taxon>Deinococci</taxon>
        <taxon>Deinococcales</taxon>
        <taxon>Deinococcaceae</taxon>
        <taxon>Deinococcus</taxon>
    </lineage>
</organism>
<name>A0A418V9H4_9DEIO</name>
<dbReference type="EMBL" id="QYUJ01000014">
    <property type="protein sequence ID" value="RJF72743.1"/>
    <property type="molecule type" value="Genomic_DNA"/>
</dbReference>
<dbReference type="InterPro" id="IPR010982">
    <property type="entry name" value="Lambda_DNA-bd_dom_sf"/>
</dbReference>
<accession>A0A418V9H4</accession>
<sequence>MTATHWTLAQTLQRRGITTHALIKASGLSKGTVYDIVNGKSQGITLETVDKLLDGLEQLTGQRMALDAVLDRTEPEDPYAHLFVDAKPYDHEEARKHLVPWTAEELAEDEQYWAALAQEKKERREKPDKTMQELSEIFGKNSGDMDESA</sequence>
<dbReference type="SUPFAM" id="SSF47413">
    <property type="entry name" value="lambda repressor-like DNA-binding domains"/>
    <property type="match status" value="1"/>
</dbReference>
<evidence type="ECO:0000313" key="4">
    <source>
        <dbReference type="Proteomes" id="UP000286287"/>
    </source>
</evidence>
<proteinExistence type="predicted"/>
<dbReference type="OrthoDB" id="72528at2"/>
<dbReference type="Pfam" id="PF13443">
    <property type="entry name" value="HTH_26"/>
    <property type="match status" value="1"/>
</dbReference>
<evidence type="ECO:0000256" key="1">
    <source>
        <dbReference type="SAM" id="MobiDB-lite"/>
    </source>
</evidence>
<evidence type="ECO:0000313" key="3">
    <source>
        <dbReference type="EMBL" id="RJF72743.1"/>
    </source>
</evidence>
<reference evidence="3 4" key="1">
    <citation type="submission" date="2018-09" db="EMBL/GenBank/DDBJ databases">
        <authorList>
            <person name="Zhu H."/>
        </authorList>
    </citation>
    <scope>NUCLEOTIDE SEQUENCE [LARGE SCALE GENOMIC DNA]</scope>
    <source>
        <strain evidence="3 4">K2S05-167</strain>
    </source>
</reference>
<comment type="caution">
    <text evidence="3">The sequence shown here is derived from an EMBL/GenBank/DDBJ whole genome shotgun (WGS) entry which is preliminary data.</text>
</comment>
<evidence type="ECO:0000259" key="2">
    <source>
        <dbReference type="Pfam" id="PF13443"/>
    </source>
</evidence>
<dbReference type="AlphaFoldDB" id="A0A418V9H4"/>